<dbReference type="InterPro" id="IPR051846">
    <property type="entry name" value="SH2_domain_adapters"/>
</dbReference>
<dbReference type="Ensembl" id="ENSACIT00000023661.1">
    <property type="protein sequence ID" value="ENSACIP00000023051.1"/>
    <property type="gene ID" value="ENSACIG00000017884.1"/>
</dbReference>
<dbReference type="PROSITE" id="PS50001">
    <property type="entry name" value="SH2"/>
    <property type="match status" value="1"/>
</dbReference>
<feature type="domain" description="SH2" evidence="3">
    <location>
        <begin position="20"/>
        <end position="115"/>
    </location>
</feature>
<proteinExistence type="predicted"/>
<sequence length="120" mass="13770">MSQYKLPHPFMCTCSKRYMWYHGALSRAEAESLLTLCKESSYLVRNSQTCRNDFSLSLRSCKGFMHMKFTQSADGCYVLGENSPPFTTIPEVITYYTTHKLPIRGAEHMSLLYPVPVQTL</sequence>
<reference evidence="4" key="1">
    <citation type="submission" date="2025-08" db="UniProtKB">
        <authorList>
            <consortium name="Ensembl"/>
        </authorList>
    </citation>
    <scope>IDENTIFICATION</scope>
</reference>
<evidence type="ECO:0000259" key="3">
    <source>
        <dbReference type="PROSITE" id="PS50001"/>
    </source>
</evidence>
<keyword evidence="5" id="KW-1185">Reference proteome</keyword>
<dbReference type="InterPro" id="IPR036860">
    <property type="entry name" value="SH2_dom_sf"/>
</dbReference>
<dbReference type="GeneTree" id="ENSGT00940000159004"/>
<dbReference type="Proteomes" id="UP000261340">
    <property type="component" value="Unplaced"/>
</dbReference>
<dbReference type="PANTHER" id="PTHR15127:SF33">
    <property type="entry name" value="SH2 DOMAIN-CONTAINING ADAPTER PROTEIN D"/>
    <property type="match status" value="1"/>
</dbReference>
<keyword evidence="1 2" id="KW-0727">SH2 domain</keyword>
<dbReference type="Gene3D" id="3.30.505.10">
    <property type="entry name" value="SH2 domain"/>
    <property type="match status" value="1"/>
</dbReference>
<dbReference type="InterPro" id="IPR000980">
    <property type="entry name" value="SH2"/>
</dbReference>
<dbReference type="SUPFAM" id="SSF55550">
    <property type="entry name" value="SH2 domain"/>
    <property type="match status" value="1"/>
</dbReference>
<dbReference type="AlphaFoldDB" id="A0A3Q0SJ42"/>
<dbReference type="CDD" id="cd09945">
    <property type="entry name" value="SH2_SHB_SHD_SHE_SHF_like"/>
    <property type="match status" value="1"/>
</dbReference>
<evidence type="ECO:0000256" key="1">
    <source>
        <dbReference type="ARBA" id="ARBA00022999"/>
    </source>
</evidence>
<dbReference type="SMART" id="SM00252">
    <property type="entry name" value="SH2"/>
    <property type="match status" value="1"/>
</dbReference>
<evidence type="ECO:0000256" key="2">
    <source>
        <dbReference type="PROSITE-ProRule" id="PRU00191"/>
    </source>
</evidence>
<name>A0A3Q0SJ42_AMPCI</name>
<dbReference type="PRINTS" id="PR00401">
    <property type="entry name" value="SH2DOMAIN"/>
</dbReference>
<accession>A0A3Q0SJ42</accession>
<protein>
    <submittedName>
        <fullName evidence="4">Src homology 2 domain containing transforming protein D, a</fullName>
    </submittedName>
</protein>
<evidence type="ECO:0000313" key="4">
    <source>
        <dbReference type="Ensembl" id="ENSACIP00000023051.1"/>
    </source>
</evidence>
<dbReference type="PANTHER" id="PTHR15127">
    <property type="entry name" value="HEAVYWEIGHT, ISOFORM A"/>
    <property type="match status" value="1"/>
</dbReference>
<reference evidence="4" key="2">
    <citation type="submission" date="2025-09" db="UniProtKB">
        <authorList>
            <consortium name="Ensembl"/>
        </authorList>
    </citation>
    <scope>IDENTIFICATION</scope>
</reference>
<dbReference type="Pfam" id="PF00017">
    <property type="entry name" value="SH2"/>
    <property type="match status" value="1"/>
</dbReference>
<dbReference type="GO" id="GO:0001784">
    <property type="term" value="F:phosphotyrosine residue binding"/>
    <property type="evidence" value="ECO:0007669"/>
    <property type="project" value="TreeGrafter"/>
</dbReference>
<organism evidence="4 5">
    <name type="scientific">Amphilophus citrinellus</name>
    <name type="common">Midas cichlid</name>
    <name type="synonym">Cichlasoma citrinellum</name>
    <dbReference type="NCBI Taxonomy" id="61819"/>
    <lineage>
        <taxon>Eukaryota</taxon>
        <taxon>Metazoa</taxon>
        <taxon>Chordata</taxon>
        <taxon>Craniata</taxon>
        <taxon>Vertebrata</taxon>
        <taxon>Euteleostomi</taxon>
        <taxon>Actinopterygii</taxon>
        <taxon>Neopterygii</taxon>
        <taxon>Teleostei</taxon>
        <taxon>Neoteleostei</taxon>
        <taxon>Acanthomorphata</taxon>
        <taxon>Ovalentaria</taxon>
        <taxon>Cichlomorphae</taxon>
        <taxon>Cichliformes</taxon>
        <taxon>Cichlidae</taxon>
        <taxon>New World cichlids</taxon>
        <taxon>Cichlasomatinae</taxon>
        <taxon>Heroini</taxon>
        <taxon>Amphilophus</taxon>
    </lineage>
</organism>
<evidence type="ECO:0000313" key="5">
    <source>
        <dbReference type="Proteomes" id="UP000261340"/>
    </source>
</evidence>